<protein>
    <submittedName>
        <fullName evidence="1">Uncharacterized protein</fullName>
    </submittedName>
</protein>
<accession>A0A0A9HKK3</accession>
<dbReference type="EMBL" id="GBRH01164473">
    <property type="protein sequence ID" value="JAE33423.1"/>
    <property type="molecule type" value="Transcribed_RNA"/>
</dbReference>
<reference evidence="1" key="1">
    <citation type="submission" date="2014-09" db="EMBL/GenBank/DDBJ databases">
        <authorList>
            <person name="Magalhaes I.L.F."/>
            <person name="Oliveira U."/>
            <person name="Santos F.R."/>
            <person name="Vidigal T.H.D.A."/>
            <person name="Brescovit A.D."/>
            <person name="Santos A.J."/>
        </authorList>
    </citation>
    <scope>NUCLEOTIDE SEQUENCE</scope>
    <source>
        <tissue evidence="1">Shoot tissue taken approximately 20 cm above the soil surface</tissue>
    </source>
</reference>
<evidence type="ECO:0000313" key="1">
    <source>
        <dbReference type="EMBL" id="JAE33423.1"/>
    </source>
</evidence>
<organism evidence="1">
    <name type="scientific">Arundo donax</name>
    <name type="common">Giant reed</name>
    <name type="synonym">Donax arundinaceus</name>
    <dbReference type="NCBI Taxonomy" id="35708"/>
    <lineage>
        <taxon>Eukaryota</taxon>
        <taxon>Viridiplantae</taxon>
        <taxon>Streptophyta</taxon>
        <taxon>Embryophyta</taxon>
        <taxon>Tracheophyta</taxon>
        <taxon>Spermatophyta</taxon>
        <taxon>Magnoliopsida</taxon>
        <taxon>Liliopsida</taxon>
        <taxon>Poales</taxon>
        <taxon>Poaceae</taxon>
        <taxon>PACMAD clade</taxon>
        <taxon>Arundinoideae</taxon>
        <taxon>Arundineae</taxon>
        <taxon>Arundo</taxon>
    </lineage>
</organism>
<proteinExistence type="predicted"/>
<dbReference type="AlphaFoldDB" id="A0A0A9HKK3"/>
<name>A0A0A9HKK3_ARUDO</name>
<sequence>MCRQPAEPERPRVLKQVTERERPRVLNWMCKGSF</sequence>
<reference evidence="1" key="2">
    <citation type="journal article" date="2015" name="Data Brief">
        <title>Shoot transcriptome of the giant reed, Arundo donax.</title>
        <authorList>
            <person name="Barrero R.A."/>
            <person name="Guerrero F.D."/>
            <person name="Moolhuijzen P."/>
            <person name="Goolsby J.A."/>
            <person name="Tidwell J."/>
            <person name="Bellgard S.E."/>
            <person name="Bellgard M.I."/>
        </authorList>
    </citation>
    <scope>NUCLEOTIDE SEQUENCE</scope>
    <source>
        <tissue evidence="1">Shoot tissue taken approximately 20 cm above the soil surface</tissue>
    </source>
</reference>